<dbReference type="OrthoDB" id="10016702at2"/>
<gene>
    <name evidence="1" type="ORF">EUU22_06650</name>
</gene>
<protein>
    <submittedName>
        <fullName evidence="1">Uncharacterized protein</fullName>
    </submittedName>
</protein>
<dbReference type="EMBL" id="SDVB01000170">
    <property type="protein sequence ID" value="RYC17650.1"/>
    <property type="molecule type" value="Genomic_DNA"/>
</dbReference>
<sequence>MEGNFPSAWAETAASDLASEAKLNHNPMIGASYVSLTGFGLETAGEYGNSISYDLWEAIDDFHETEPAGSEGGAVESSGPVIVIDHMSEVFQGIEADIRETIRVVRSKNELMSDPDLAQKVAELEAGHALINAPQADSNLLRRLLVPTLLWLGKKMGDEAVKALISRLIAEVTKWLSAVS</sequence>
<evidence type="ECO:0000313" key="1">
    <source>
        <dbReference type="EMBL" id="RYC17650.1"/>
    </source>
</evidence>
<accession>A0A4Q2TG21</accession>
<keyword evidence="2" id="KW-1185">Reference proteome</keyword>
<name>A0A4Q2TG21_9HYPH</name>
<comment type="caution">
    <text evidence="1">The sequence shown here is derived from an EMBL/GenBank/DDBJ whole genome shotgun (WGS) entry which is preliminary data.</text>
</comment>
<evidence type="ECO:0000313" key="2">
    <source>
        <dbReference type="Proteomes" id="UP000291088"/>
    </source>
</evidence>
<dbReference type="RefSeq" id="WP_129331236.1">
    <property type="nucleotide sequence ID" value="NZ_SDVB01000170.1"/>
</dbReference>
<dbReference type="AlphaFoldDB" id="A0A4Q2TG21"/>
<proteinExistence type="predicted"/>
<organism evidence="1 2">
    <name type="scientific">Ciceribacter ferrooxidans</name>
    <dbReference type="NCBI Taxonomy" id="2509717"/>
    <lineage>
        <taxon>Bacteria</taxon>
        <taxon>Pseudomonadati</taxon>
        <taxon>Pseudomonadota</taxon>
        <taxon>Alphaproteobacteria</taxon>
        <taxon>Hyphomicrobiales</taxon>
        <taxon>Rhizobiaceae</taxon>
        <taxon>Ciceribacter</taxon>
    </lineage>
</organism>
<dbReference type="Proteomes" id="UP000291088">
    <property type="component" value="Unassembled WGS sequence"/>
</dbReference>
<reference evidence="1 2" key="1">
    <citation type="submission" date="2019-01" db="EMBL/GenBank/DDBJ databases">
        <authorList>
            <person name="Deng T."/>
        </authorList>
    </citation>
    <scope>NUCLEOTIDE SEQUENCE [LARGE SCALE GENOMIC DNA]</scope>
    <source>
        <strain evidence="1 2">F8825</strain>
    </source>
</reference>